<name>A0A0A9DCJ1_ARUDO</name>
<proteinExistence type="predicted"/>
<reference evidence="1" key="1">
    <citation type="submission" date="2014-09" db="EMBL/GenBank/DDBJ databases">
        <authorList>
            <person name="Magalhaes I.L.F."/>
            <person name="Oliveira U."/>
            <person name="Santos F.R."/>
            <person name="Vidigal T.H.D.A."/>
            <person name="Brescovit A.D."/>
            <person name="Santos A.J."/>
        </authorList>
    </citation>
    <scope>NUCLEOTIDE SEQUENCE</scope>
    <source>
        <tissue evidence="1">Shoot tissue taken approximately 20 cm above the soil surface</tissue>
    </source>
</reference>
<organism evidence="1">
    <name type="scientific">Arundo donax</name>
    <name type="common">Giant reed</name>
    <name type="synonym">Donax arundinaceus</name>
    <dbReference type="NCBI Taxonomy" id="35708"/>
    <lineage>
        <taxon>Eukaryota</taxon>
        <taxon>Viridiplantae</taxon>
        <taxon>Streptophyta</taxon>
        <taxon>Embryophyta</taxon>
        <taxon>Tracheophyta</taxon>
        <taxon>Spermatophyta</taxon>
        <taxon>Magnoliopsida</taxon>
        <taxon>Liliopsida</taxon>
        <taxon>Poales</taxon>
        <taxon>Poaceae</taxon>
        <taxon>PACMAD clade</taxon>
        <taxon>Arundinoideae</taxon>
        <taxon>Arundineae</taxon>
        <taxon>Arundo</taxon>
    </lineage>
</organism>
<dbReference type="EMBL" id="GBRH01213487">
    <property type="protein sequence ID" value="JAD84408.1"/>
    <property type="molecule type" value="Transcribed_RNA"/>
</dbReference>
<sequence length="42" mass="4834">MELGCKLFKNKPQMLLVSFFRLVATCHQQQQQQTLSVPNKLG</sequence>
<dbReference type="AlphaFoldDB" id="A0A0A9DCJ1"/>
<reference evidence="1" key="2">
    <citation type="journal article" date="2015" name="Data Brief">
        <title>Shoot transcriptome of the giant reed, Arundo donax.</title>
        <authorList>
            <person name="Barrero R.A."/>
            <person name="Guerrero F.D."/>
            <person name="Moolhuijzen P."/>
            <person name="Goolsby J.A."/>
            <person name="Tidwell J."/>
            <person name="Bellgard S.E."/>
            <person name="Bellgard M.I."/>
        </authorList>
    </citation>
    <scope>NUCLEOTIDE SEQUENCE</scope>
    <source>
        <tissue evidence="1">Shoot tissue taken approximately 20 cm above the soil surface</tissue>
    </source>
</reference>
<accession>A0A0A9DCJ1</accession>
<protein>
    <submittedName>
        <fullName evidence="1">Uncharacterized protein</fullName>
    </submittedName>
</protein>
<evidence type="ECO:0000313" key="1">
    <source>
        <dbReference type="EMBL" id="JAD84408.1"/>
    </source>
</evidence>